<dbReference type="EMBL" id="AP012337">
    <property type="protein sequence ID" value="BAM00320.1"/>
    <property type="molecule type" value="Genomic_DNA"/>
</dbReference>
<accession>I0I4Y2</accession>
<dbReference type="Proteomes" id="UP000007880">
    <property type="component" value="Chromosome"/>
</dbReference>
<gene>
    <name evidence="1" type="ordered locus">CLDAP_22800</name>
</gene>
<protein>
    <submittedName>
        <fullName evidence="1">Uncharacterized protein</fullName>
    </submittedName>
</protein>
<dbReference type="HOGENOM" id="CLU_2822930_0_0_0"/>
<evidence type="ECO:0000313" key="2">
    <source>
        <dbReference type="Proteomes" id="UP000007880"/>
    </source>
</evidence>
<proteinExistence type="predicted"/>
<sequence>MTEVIDHYIAAAPRQRQCNPSPNPAAAAGNDGAFPLQLLQNASYISTLGFFITVVVDKLPGDTSSP</sequence>
<evidence type="ECO:0000313" key="1">
    <source>
        <dbReference type="EMBL" id="BAM00320.1"/>
    </source>
</evidence>
<reference evidence="1" key="1">
    <citation type="submission" date="2012-02" db="EMBL/GenBank/DDBJ databases">
        <title>Complete genome sequence of Caldilinea aerophila DSM 14535 (= NBRC 102666).</title>
        <authorList>
            <person name="Oguchi A."/>
            <person name="Hosoyama A."/>
            <person name="Sekine M."/>
            <person name="Fukai R."/>
            <person name="Kato Y."/>
            <person name="Nakamura S."/>
            <person name="Hanada S."/>
            <person name="Yamazaki S."/>
            <person name="Fujita N."/>
        </authorList>
    </citation>
    <scope>NUCLEOTIDE SEQUENCE [LARGE SCALE GENOMIC DNA]</scope>
    <source>
        <strain evidence="1">DSM 14535</strain>
    </source>
</reference>
<dbReference type="KEGG" id="cap:CLDAP_22800"/>
<keyword evidence="2" id="KW-1185">Reference proteome</keyword>
<organism evidence="1 2">
    <name type="scientific">Caldilinea aerophila (strain DSM 14535 / JCM 11387 / NBRC 104270 / STL-6-O1)</name>
    <dbReference type="NCBI Taxonomy" id="926550"/>
    <lineage>
        <taxon>Bacteria</taxon>
        <taxon>Bacillati</taxon>
        <taxon>Chloroflexota</taxon>
        <taxon>Caldilineae</taxon>
        <taxon>Caldilineales</taxon>
        <taxon>Caldilineaceae</taxon>
        <taxon>Caldilinea</taxon>
    </lineage>
</organism>
<dbReference type="AlphaFoldDB" id="I0I4Y2"/>
<name>I0I4Y2_CALAS</name>